<dbReference type="OrthoDB" id="9788889at2"/>
<accession>A0A4Q2JHU9</accession>
<proteinExistence type="predicted"/>
<evidence type="ECO:0000313" key="4">
    <source>
        <dbReference type="EMBL" id="RXZ47561.1"/>
    </source>
</evidence>
<evidence type="ECO:0000256" key="1">
    <source>
        <dbReference type="ARBA" id="ARBA00023002"/>
    </source>
</evidence>
<dbReference type="GO" id="GO:0005829">
    <property type="term" value="C:cytosol"/>
    <property type="evidence" value="ECO:0007669"/>
    <property type="project" value="TreeGrafter"/>
</dbReference>
<dbReference type="SUPFAM" id="SSF50475">
    <property type="entry name" value="FMN-binding split barrel"/>
    <property type="match status" value="1"/>
</dbReference>
<comment type="caution">
    <text evidence="4">The sequence shown here is derived from an EMBL/GenBank/DDBJ whole genome shotgun (WGS) entry which is preliminary data.</text>
</comment>
<name>A0A4Q2JHU9_9MICO</name>
<evidence type="ECO:0000313" key="5">
    <source>
        <dbReference type="Proteomes" id="UP000292935"/>
    </source>
</evidence>
<sequence length="167" mass="18106">MQNDTAATSPETPGETPAETPTDTARRLIEQNTYLTLATADADGRPWASPVWFAARGLSEFYWVSRIVRRHSRNLEVRPEVALVVFDSTAPVGRAEALNVDAVAGQVDDADLAAALAVYSGRSVDRGLPPWDEAAVTGDAPHRLYVARATDVFVLDETEGRVSVPMR</sequence>
<dbReference type="EMBL" id="SDPO01000003">
    <property type="protein sequence ID" value="RXZ47561.1"/>
    <property type="molecule type" value="Genomic_DNA"/>
</dbReference>
<dbReference type="Gene3D" id="2.30.110.10">
    <property type="entry name" value="Electron Transport, Fmn-binding Protein, Chain A"/>
    <property type="match status" value="1"/>
</dbReference>
<protein>
    <submittedName>
        <fullName evidence="4">Pyridoxamine 5'-phosphate oxidase family protein</fullName>
    </submittedName>
</protein>
<dbReference type="InterPro" id="IPR011576">
    <property type="entry name" value="Pyridox_Oxase_N"/>
</dbReference>
<dbReference type="PANTHER" id="PTHR35176">
    <property type="entry name" value="HEME OXYGENASE HI_0854-RELATED"/>
    <property type="match status" value="1"/>
</dbReference>
<reference evidence="4 5" key="1">
    <citation type="submission" date="2019-01" db="EMBL/GenBank/DDBJ databases">
        <authorList>
            <person name="Li J."/>
        </authorList>
    </citation>
    <scope>NUCLEOTIDE SEQUENCE [LARGE SCALE GENOMIC DNA]</scope>
    <source>
        <strain evidence="4 5">CCUG 35506</strain>
    </source>
</reference>
<dbReference type="Proteomes" id="UP000292935">
    <property type="component" value="Unassembled WGS sequence"/>
</dbReference>
<dbReference type="PANTHER" id="PTHR35176:SF6">
    <property type="entry name" value="HEME OXYGENASE HI_0854-RELATED"/>
    <property type="match status" value="1"/>
</dbReference>
<keyword evidence="5" id="KW-1185">Reference proteome</keyword>
<dbReference type="InterPro" id="IPR012349">
    <property type="entry name" value="Split_barrel_FMN-bd"/>
</dbReference>
<feature type="compositionally biased region" description="Low complexity" evidence="2">
    <location>
        <begin position="1"/>
        <end position="23"/>
    </location>
</feature>
<gene>
    <name evidence="4" type="ORF">ESP57_13520</name>
</gene>
<dbReference type="AlphaFoldDB" id="A0A4Q2JHU9"/>
<evidence type="ECO:0000259" key="3">
    <source>
        <dbReference type="Pfam" id="PF01243"/>
    </source>
</evidence>
<organism evidence="4 5">
    <name type="scientific">Agromyces fucosus</name>
    <dbReference type="NCBI Taxonomy" id="41985"/>
    <lineage>
        <taxon>Bacteria</taxon>
        <taxon>Bacillati</taxon>
        <taxon>Actinomycetota</taxon>
        <taxon>Actinomycetes</taxon>
        <taxon>Micrococcales</taxon>
        <taxon>Microbacteriaceae</taxon>
        <taxon>Agromyces</taxon>
    </lineage>
</organism>
<feature type="region of interest" description="Disordered" evidence="2">
    <location>
        <begin position="1"/>
        <end position="24"/>
    </location>
</feature>
<dbReference type="RefSeq" id="WP_129231950.1">
    <property type="nucleotide sequence ID" value="NZ_SDPO01000003.1"/>
</dbReference>
<dbReference type="InterPro" id="IPR052019">
    <property type="entry name" value="F420H2_bilvrd_red/Heme_oxyg"/>
</dbReference>
<evidence type="ECO:0000256" key="2">
    <source>
        <dbReference type="SAM" id="MobiDB-lite"/>
    </source>
</evidence>
<dbReference type="Pfam" id="PF01243">
    <property type="entry name" value="PNPOx_N"/>
    <property type="match status" value="1"/>
</dbReference>
<dbReference type="GO" id="GO:0070967">
    <property type="term" value="F:coenzyme F420 binding"/>
    <property type="evidence" value="ECO:0007669"/>
    <property type="project" value="TreeGrafter"/>
</dbReference>
<dbReference type="GO" id="GO:0016627">
    <property type="term" value="F:oxidoreductase activity, acting on the CH-CH group of donors"/>
    <property type="evidence" value="ECO:0007669"/>
    <property type="project" value="TreeGrafter"/>
</dbReference>
<keyword evidence="1" id="KW-0560">Oxidoreductase</keyword>
<feature type="domain" description="Pyridoxamine 5'-phosphate oxidase N-terminal" evidence="3">
    <location>
        <begin position="22"/>
        <end position="150"/>
    </location>
</feature>